<dbReference type="Pfam" id="PF05199">
    <property type="entry name" value="GMC_oxred_C"/>
    <property type="match status" value="1"/>
</dbReference>
<reference evidence="7 8" key="1">
    <citation type="submission" date="2020-04" db="EMBL/GenBank/DDBJ databases">
        <authorList>
            <person name="Klaysubun C."/>
            <person name="Duangmal K."/>
            <person name="Lipun K."/>
        </authorList>
    </citation>
    <scope>NUCLEOTIDE SEQUENCE [LARGE SCALE GENOMIC DNA]</scope>
    <source>
        <strain evidence="7 8">DSM 45300</strain>
    </source>
</reference>
<dbReference type="InterPro" id="IPR023978">
    <property type="entry name" value="GMC_oxidoreductase_bact"/>
</dbReference>
<dbReference type="Gene3D" id="3.50.50.60">
    <property type="entry name" value="FAD/NAD(P)-binding domain"/>
    <property type="match status" value="1"/>
</dbReference>
<evidence type="ECO:0000259" key="6">
    <source>
        <dbReference type="PROSITE" id="PS00624"/>
    </source>
</evidence>
<dbReference type="InterPro" id="IPR012132">
    <property type="entry name" value="GMC_OxRdtase"/>
</dbReference>
<dbReference type="GO" id="GO:0016614">
    <property type="term" value="F:oxidoreductase activity, acting on CH-OH group of donors"/>
    <property type="evidence" value="ECO:0007669"/>
    <property type="project" value="InterPro"/>
</dbReference>
<name>A0A848DBV9_9PSEU</name>
<sequence length="523" mass="54900">MKSARSSTRSATSCILPDVGRTPVPEYDVIVVGAGSAGSVLAARLTEQPGRRVLVLEAGPAPRTVAGYPPEARHAPSLAATDPAHPLNWAVPVELRRGHRHTVPRGRIAGGSSAINGTYFVRATPADFGDWAVSGWSYDDVLPCYRRLEHDLDFGGPVHGDRGPIRVRRPAGHLCSPLTGPFLAAAAELGIAAERDKNAGGPPGAGLIPSNAVEGLRVNAAMVYLLPNLHRPNLELRGDTPVARVVLDDDRAVGVETTAGEVIRAGEVVLAAGAVNSPHLLLLSGIGPADELRAAGIPVRHDRPGVGKNWSDHPGVFVPFHSGVPQPHPDAVGCQASINADSGADPAGDVEILLFARPFVPGGALHLMCGLQRPESRGSITVQSPDPSVRPRVEYRYLETEADRRRLRHAIRTAADLLRTGVFPGGRAGIGGDVLGVDRRLDGWIAANLTTAVHLCGSAAMGRGPDTVVDPQLRVHGIAGLRVVDTSVLPTAPRRGPAATALMIAERAATFFRSRPGTRTAAY</sequence>
<feature type="domain" description="Glucose-methanol-choline oxidoreductase N-terminal" evidence="6">
    <location>
        <begin position="273"/>
        <end position="287"/>
    </location>
</feature>
<evidence type="ECO:0000256" key="1">
    <source>
        <dbReference type="ARBA" id="ARBA00001974"/>
    </source>
</evidence>
<evidence type="ECO:0000256" key="4">
    <source>
        <dbReference type="ARBA" id="ARBA00022827"/>
    </source>
</evidence>
<dbReference type="SUPFAM" id="SSF54373">
    <property type="entry name" value="FAD-linked reductases, C-terminal domain"/>
    <property type="match status" value="1"/>
</dbReference>
<keyword evidence="4 5" id="KW-0274">FAD</keyword>
<evidence type="ECO:0000256" key="2">
    <source>
        <dbReference type="ARBA" id="ARBA00010790"/>
    </source>
</evidence>
<dbReference type="AlphaFoldDB" id="A0A848DBV9"/>
<proteinExistence type="inferred from homology"/>
<accession>A0A848DBV9</accession>
<keyword evidence="7" id="KW-0560">Oxidoreductase</keyword>
<dbReference type="InterPro" id="IPR007867">
    <property type="entry name" value="GMC_OxRtase_C"/>
</dbReference>
<dbReference type="Pfam" id="PF00732">
    <property type="entry name" value="GMC_oxred_N"/>
    <property type="match status" value="1"/>
</dbReference>
<dbReference type="EMBL" id="JAAXKZ010000001">
    <property type="protein sequence ID" value="NMH90108.1"/>
    <property type="molecule type" value="Genomic_DNA"/>
</dbReference>
<evidence type="ECO:0000256" key="5">
    <source>
        <dbReference type="PIRSR" id="PIRSR000137-2"/>
    </source>
</evidence>
<dbReference type="Gene3D" id="3.30.410.40">
    <property type="match status" value="1"/>
</dbReference>
<gene>
    <name evidence="7" type="primary">mftG</name>
    <name evidence="7" type="ORF">HF519_00545</name>
</gene>
<comment type="similarity">
    <text evidence="2">Belongs to the GMC oxidoreductase family.</text>
</comment>
<dbReference type="InterPro" id="IPR000172">
    <property type="entry name" value="GMC_OxRdtase_N"/>
</dbReference>
<dbReference type="GO" id="GO:0050660">
    <property type="term" value="F:flavin adenine dinucleotide binding"/>
    <property type="evidence" value="ECO:0007669"/>
    <property type="project" value="InterPro"/>
</dbReference>
<dbReference type="SUPFAM" id="SSF51905">
    <property type="entry name" value="FAD/NAD(P)-binding domain"/>
    <property type="match status" value="1"/>
</dbReference>
<comment type="cofactor">
    <cofactor evidence="1 5">
        <name>FAD</name>
        <dbReference type="ChEBI" id="CHEBI:57692"/>
    </cofactor>
</comment>
<keyword evidence="8" id="KW-1185">Reference proteome</keyword>
<evidence type="ECO:0000313" key="7">
    <source>
        <dbReference type="EMBL" id="NMH90108.1"/>
    </source>
</evidence>
<dbReference type="InterPro" id="IPR036188">
    <property type="entry name" value="FAD/NAD-bd_sf"/>
</dbReference>
<comment type="caution">
    <text evidence="7">The sequence shown here is derived from an EMBL/GenBank/DDBJ whole genome shotgun (WGS) entry which is preliminary data.</text>
</comment>
<keyword evidence="3" id="KW-0285">Flavoprotein</keyword>
<dbReference type="PANTHER" id="PTHR11552">
    <property type="entry name" value="GLUCOSE-METHANOL-CHOLINE GMC OXIDOREDUCTASE"/>
    <property type="match status" value="1"/>
</dbReference>
<protein>
    <submittedName>
        <fullName evidence="7">Mycofactocin system GMC family oxidoreductase MftG</fullName>
        <ecNumber evidence="7">1.-.-.-</ecNumber>
    </submittedName>
</protein>
<feature type="binding site" evidence="5">
    <location>
        <position position="242"/>
    </location>
    <ligand>
        <name>FAD</name>
        <dbReference type="ChEBI" id="CHEBI:57692"/>
    </ligand>
</feature>
<evidence type="ECO:0000256" key="3">
    <source>
        <dbReference type="ARBA" id="ARBA00022630"/>
    </source>
</evidence>
<dbReference type="Proteomes" id="UP000586918">
    <property type="component" value="Unassembled WGS sequence"/>
</dbReference>
<dbReference type="PIRSF" id="PIRSF000137">
    <property type="entry name" value="Alcohol_oxidase"/>
    <property type="match status" value="1"/>
</dbReference>
<dbReference type="PANTHER" id="PTHR11552:SF147">
    <property type="entry name" value="CHOLINE DEHYDROGENASE, MITOCHONDRIAL"/>
    <property type="match status" value="1"/>
</dbReference>
<evidence type="ECO:0000313" key="8">
    <source>
        <dbReference type="Proteomes" id="UP000586918"/>
    </source>
</evidence>
<dbReference type="NCBIfam" id="TIGR03970">
    <property type="entry name" value="Rv0697"/>
    <property type="match status" value="1"/>
</dbReference>
<dbReference type="EC" id="1.-.-.-" evidence="7"/>
<organism evidence="7 8">
    <name type="scientific">Pseudonocardia bannensis</name>
    <dbReference type="NCBI Taxonomy" id="630973"/>
    <lineage>
        <taxon>Bacteria</taxon>
        <taxon>Bacillati</taxon>
        <taxon>Actinomycetota</taxon>
        <taxon>Actinomycetes</taxon>
        <taxon>Pseudonocardiales</taxon>
        <taxon>Pseudonocardiaceae</taxon>
        <taxon>Pseudonocardia</taxon>
    </lineage>
</organism>
<dbReference type="PROSITE" id="PS00624">
    <property type="entry name" value="GMC_OXRED_2"/>
    <property type="match status" value="1"/>
</dbReference>